<reference evidence="4 5" key="1">
    <citation type="submission" date="2019-07" db="EMBL/GenBank/DDBJ databases">
        <title>Genomes of Cafeteria roenbergensis.</title>
        <authorList>
            <person name="Fischer M.G."/>
            <person name="Hackl T."/>
            <person name="Roman M."/>
        </authorList>
    </citation>
    <scope>NUCLEOTIDE SEQUENCE [LARGE SCALE GENOMIC DNA]</scope>
    <source>
        <strain evidence="3 4">E4-10P</strain>
        <strain evidence="2 5">RCC970-E3</strain>
    </source>
</reference>
<dbReference type="InterPro" id="IPR001478">
    <property type="entry name" value="PDZ"/>
</dbReference>
<proteinExistence type="predicted"/>
<dbReference type="OrthoDB" id="165498at2759"/>
<evidence type="ECO:0000313" key="5">
    <source>
        <dbReference type="Proteomes" id="UP000324907"/>
    </source>
</evidence>
<evidence type="ECO:0000313" key="2">
    <source>
        <dbReference type="EMBL" id="KAA0171535.1"/>
    </source>
</evidence>
<evidence type="ECO:0000259" key="1">
    <source>
        <dbReference type="PROSITE" id="PS50106"/>
    </source>
</evidence>
<dbReference type="EMBL" id="VLTL01000006">
    <property type="protein sequence ID" value="KAA0171535.1"/>
    <property type="molecule type" value="Genomic_DNA"/>
</dbReference>
<dbReference type="Proteomes" id="UP000322899">
    <property type="component" value="Unassembled WGS sequence"/>
</dbReference>
<evidence type="ECO:0000313" key="3">
    <source>
        <dbReference type="EMBL" id="KAA0175020.1"/>
    </source>
</evidence>
<gene>
    <name evidence="3" type="ORF">FNF27_03551</name>
    <name evidence="2" type="ORF">FNF28_00745</name>
</gene>
<dbReference type="Proteomes" id="UP000324907">
    <property type="component" value="Unassembled WGS sequence"/>
</dbReference>
<feature type="domain" description="PDZ" evidence="1">
    <location>
        <begin position="22"/>
        <end position="110"/>
    </location>
</feature>
<dbReference type="SMART" id="SM00228">
    <property type="entry name" value="PDZ"/>
    <property type="match status" value="1"/>
</dbReference>
<dbReference type="AlphaFoldDB" id="A0A5A8E1B0"/>
<sequence length="114" mass="11689">MTDTLGAIVAALGESAAITVGGVEYYAVTFGPVPIGMIVSIAGGRVLVGELRDAADGTPLAAKACGRIQVGDVVVAVNERCLLAHSTLEAVSEDFSRAARPVRVLFCRQSSADE</sequence>
<protein>
    <recommendedName>
        <fullName evidence="1">PDZ domain-containing protein</fullName>
    </recommendedName>
</protein>
<name>A0A5A8E1B0_CAFRO</name>
<comment type="caution">
    <text evidence="2">The sequence shown here is derived from an EMBL/GenBank/DDBJ whole genome shotgun (WGS) entry which is preliminary data.</text>
</comment>
<accession>A0A5A8E1B0</accession>
<dbReference type="PROSITE" id="PS50106">
    <property type="entry name" value="PDZ"/>
    <property type="match status" value="1"/>
</dbReference>
<evidence type="ECO:0000313" key="4">
    <source>
        <dbReference type="Proteomes" id="UP000322899"/>
    </source>
</evidence>
<dbReference type="InterPro" id="IPR036034">
    <property type="entry name" value="PDZ_sf"/>
</dbReference>
<dbReference type="EMBL" id="VLTO01000017">
    <property type="protein sequence ID" value="KAA0175020.1"/>
    <property type="molecule type" value="Genomic_DNA"/>
</dbReference>
<dbReference type="SUPFAM" id="SSF50156">
    <property type="entry name" value="PDZ domain-like"/>
    <property type="match status" value="1"/>
</dbReference>
<organism evidence="2 5">
    <name type="scientific">Cafeteria roenbergensis</name>
    <name type="common">Marine flagellate</name>
    <dbReference type="NCBI Taxonomy" id="33653"/>
    <lineage>
        <taxon>Eukaryota</taxon>
        <taxon>Sar</taxon>
        <taxon>Stramenopiles</taxon>
        <taxon>Bigyra</taxon>
        <taxon>Opalozoa</taxon>
        <taxon>Bicosoecida</taxon>
        <taxon>Cafeteriaceae</taxon>
        <taxon>Cafeteria</taxon>
    </lineage>
</organism>
<dbReference type="Gene3D" id="2.30.42.10">
    <property type="match status" value="1"/>
</dbReference>